<dbReference type="PANTHER" id="PTHR30272:SF1">
    <property type="entry name" value="3-HYDROXYACYL-[ACYL-CARRIER-PROTEIN] DEHYDRATASE"/>
    <property type="match status" value="1"/>
</dbReference>
<dbReference type="CDD" id="cd01288">
    <property type="entry name" value="FabZ"/>
    <property type="match status" value="1"/>
</dbReference>
<evidence type="ECO:0000256" key="2">
    <source>
        <dbReference type="ARBA" id="ARBA00023239"/>
    </source>
</evidence>
<evidence type="ECO:0000313" key="4">
    <source>
        <dbReference type="Proteomes" id="UP000003346"/>
    </source>
</evidence>
<proteinExistence type="inferred from homology"/>
<dbReference type="EMBL" id="AAUV01000038">
    <property type="protein sequence ID" value="EAV39870.1"/>
    <property type="molecule type" value="Genomic_DNA"/>
</dbReference>
<keyword evidence="2" id="KW-0456">Lyase</keyword>
<dbReference type="HOGENOM" id="CLU_078912_1_1_9"/>
<accession>A0NI17</accession>
<dbReference type="InterPro" id="IPR029069">
    <property type="entry name" value="HotDog_dom_sf"/>
</dbReference>
<evidence type="ECO:0000313" key="3">
    <source>
        <dbReference type="EMBL" id="EAV39870.1"/>
    </source>
</evidence>
<dbReference type="Proteomes" id="UP000003346">
    <property type="component" value="Unassembled WGS sequence"/>
</dbReference>
<dbReference type="PANTHER" id="PTHR30272">
    <property type="entry name" value="3-HYDROXYACYL-[ACYL-CARRIER-PROTEIN] DEHYDRATASE"/>
    <property type="match status" value="1"/>
</dbReference>
<protein>
    <submittedName>
        <fullName evidence="3">3R-hydroxymyristoyl-acyl carrier protein dehydratase</fullName>
    </submittedName>
</protein>
<dbReference type="Pfam" id="PF07977">
    <property type="entry name" value="FabA"/>
    <property type="match status" value="1"/>
</dbReference>
<dbReference type="Gene3D" id="3.10.129.10">
    <property type="entry name" value="Hotdog Thioesterase"/>
    <property type="match status" value="1"/>
</dbReference>
<dbReference type="GO" id="GO:0016829">
    <property type="term" value="F:lyase activity"/>
    <property type="evidence" value="ECO:0007669"/>
    <property type="project" value="UniProtKB-KW"/>
</dbReference>
<comment type="similarity">
    <text evidence="1">Belongs to the thioester dehydratase family. FabZ subfamily.</text>
</comment>
<reference evidence="3 4" key="1">
    <citation type="submission" date="2006-11" db="EMBL/GenBank/DDBJ databases">
        <authorList>
            <consortium name="Laboratoire de Microbiologie (Universite Bourgogne)"/>
            <consortium name="GENOME Express"/>
            <consortium name="UMR Oenologie Ampelologie (Universite Bordeaux 2)"/>
            <person name="Guzzo J."/>
        </authorList>
    </citation>
    <scope>NUCLEOTIDE SEQUENCE [LARGE SCALE GENOMIC DNA]</scope>
    <source>
        <strain evidence="3 4">ATCC BAA-1163</strain>
    </source>
</reference>
<sequence>MVLLNVQQIADLIPNRYPIAWIDGVTDFVPDQSITAFKNVTINERFIQGRKDEKVVPNIFLIEMLAQAASILILKSPKFAHKTAYLGGIHSARFKRSVEPGEKIELSILLTKVRENMGVVDCTAAVGEEEICHAQLLFVVSPEEPAVDSKNVDLEYFDI</sequence>
<organism evidence="3 4">
    <name type="scientific">Oenococcus oeni ATCC BAA-1163</name>
    <dbReference type="NCBI Taxonomy" id="379360"/>
    <lineage>
        <taxon>Bacteria</taxon>
        <taxon>Bacillati</taxon>
        <taxon>Bacillota</taxon>
        <taxon>Bacilli</taxon>
        <taxon>Lactobacillales</taxon>
        <taxon>Lactobacillaceae</taxon>
        <taxon>Oenococcus</taxon>
    </lineage>
</organism>
<evidence type="ECO:0000256" key="1">
    <source>
        <dbReference type="ARBA" id="ARBA00009174"/>
    </source>
</evidence>
<gene>
    <name evidence="3" type="primary">fabZ</name>
    <name evidence="3" type="ORF">OENOO_43020</name>
</gene>
<comment type="caution">
    <text evidence="3">The sequence shown here is derived from an EMBL/GenBank/DDBJ whole genome shotgun (WGS) entry which is preliminary data.</text>
</comment>
<dbReference type="SUPFAM" id="SSF54637">
    <property type="entry name" value="Thioesterase/thiol ester dehydrase-isomerase"/>
    <property type="match status" value="1"/>
</dbReference>
<dbReference type="InterPro" id="IPR013114">
    <property type="entry name" value="FabA_FabZ"/>
</dbReference>
<dbReference type="NCBIfam" id="NF000582">
    <property type="entry name" value="PRK00006.1"/>
    <property type="match status" value="1"/>
</dbReference>
<name>A0NI17_OENOE</name>
<dbReference type="AlphaFoldDB" id="A0NI17"/>